<comment type="function">
    <text evidence="8">Toxic component of a toxin-antitoxin (TA) system. An RNase.</text>
</comment>
<keyword evidence="4 8" id="KW-0479">Metal-binding</keyword>
<dbReference type="InterPro" id="IPR002716">
    <property type="entry name" value="PIN_dom"/>
</dbReference>
<name>A0A097EJU9_9SPHN</name>
<organism evidence="10 11">
    <name type="scientific">Sphingomonas taxi</name>
    <dbReference type="NCBI Taxonomy" id="1549858"/>
    <lineage>
        <taxon>Bacteria</taxon>
        <taxon>Pseudomonadati</taxon>
        <taxon>Pseudomonadota</taxon>
        <taxon>Alphaproteobacteria</taxon>
        <taxon>Sphingomonadales</taxon>
        <taxon>Sphingomonadaceae</taxon>
        <taxon>Sphingomonas</taxon>
    </lineage>
</organism>
<comment type="cofactor">
    <cofactor evidence="1 8">
        <name>Mg(2+)</name>
        <dbReference type="ChEBI" id="CHEBI:18420"/>
    </cofactor>
</comment>
<dbReference type="Pfam" id="PF01850">
    <property type="entry name" value="PIN"/>
    <property type="match status" value="1"/>
</dbReference>
<dbReference type="Gene3D" id="3.40.50.1010">
    <property type="entry name" value="5'-nuclease"/>
    <property type="match status" value="1"/>
</dbReference>
<dbReference type="PANTHER" id="PTHR33653:SF1">
    <property type="entry name" value="RIBONUCLEASE VAPC2"/>
    <property type="match status" value="1"/>
</dbReference>
<dbReference type="GO" id="GO:0004540">
    <property type="term" value="F:RNA nuclease activity"/>
    <property type="evidence" value="ECO:0007669"/>
    <property type="project" value="InterPro"/>
</dbReference>
<evidence type="ECO:0000256" key="2">
    <source>
        <dbReference type="ARBA" id="ARBA00022649"/>
    </source>
</evidence>
<dbReference type="HAMAP" id="MF_00265">
    <property type="entry name" value="VapC_Nob1"/>
    <property type="match status" value="1"/>
</dbReference>
<dbReference type="EMBL" id="CP009571">
    <property type="protein sequence ID" value="AIT07836.1"/>
    <property type="molecule type" value="Genomic_DNA"/>
</dbReference>
<dbReference type="PANTHER" id="PTHR33653">
    <property type="entry name" value="RIBONUCLEASE VAPC2"/>
    <property type="match status" value="1"/>
</dbReference>
<dbReference type="InterPro" id="IPR029060">
    <property type="entry name" value="PIN-like_dom_sf"/>
</dbReference>
<dbReference type="InterPro" id="IPR050556">
    <property type="entry name" value="Type_II_TA_system_RNase"/>
</dbReference>
<keyword evidence="6 8" id="KW-0460">Magnesium</keyword>
<evidence type="ECO:0000256" key="1">
    <source>
        <dbReference type="ARBA" id="ARBA00001946"/>
    </source>
</evidence>
<dbReference type="SUPFAM" id="SSF88723">
    <property type="entry name" value="PIN domain-like"/>
    <property type="match status" value="1"/>
</dbReference>
<evidence type="ECO:0000256" key="7">
    <source>
        <dbReference type="ARBA" id="ARBA00038093"/>
    </source>
</evidence>
<keyword evidence="3 8" id="KW-0540">Nuclease</keyword>
<evidence type="ECO:0000256" key="3">
    <source>
        <dbReference type="ARBA" id="ARBA00022722"/>
    </source>
</evidence>
<evidence type="ECO:0000256" key="6">
    <source>
        <dbReference type="ARBA" id="ARBA00022842"/>
    </source>
</evidence>
<dbReference type="Proteomes" id="UP000033200">
    <property type="component" value="Chromosome"/>
</dbReference>
<reference evidence="10 11" key="1">
    <citation type="submission" date="2014-09" db="EMBL/GenBank/DDBJ databases">
        <title>Using Illumina technology Improving SMRT sequencing Genome Assembly by RASTools.</title>
        <authorList>
            <person name="Zhou Y."/>
            <person name="Ma T."/>
            <person name="Liu T."/>
        </authorList>
    </citation>
    <scope>NUCLEOTIDE SEQUENCE [LARGE SCALE GENOMIC DNA]</scope>
    <source>
        <strain evidence="10 11">ATCC 55669</strain>
    </source>
</reference>
<dbReference type="HOGENOM" id="CLU_144760_0_0_5"/>
<evidence type="ECO:0000256" key="4">
    <source>
        <dbReference type="ARBA" id="ARBA00022723"/>
    </source>
</evidence>
<dbReference type="GO" id="GO:0090729">
    <property type="term" value="F:toxin activity"/>
    <property type="evidence" value="ECO:0007669"/>
    <property type="project" value="UniProtKB-KW"/>
</dbReference>
<evidence type="ECO:0000259" key="9">
    <source>
        <dbReference type="Pfam" id="PF01850"/>
    </source>
</evidence>
<dbReference type="GO" id="GO:0000287">
    <property type="term" value="F:magnesium ion binding"/>
    <property type="evidence" value="ECO:0007669"/>
    <property type="project" value="UniProtKB-UniRule"/>
</dbReference>
<dbReference type="InterPro" id="IPR022907">
    <property type="entry name" value="VapC_family"/>
</dbReference>
<protein>
    <recommendedName>
        <fullName evidence="8">Ribonuclease VapC</fullName>
        <shortName evidence="8">RNase VapC</shortName>
        <ecNumber evidence="8">3.1.-.-</ecNumber>
    </recommendedName>
    <alternativeName>
        <fullName evidence="8">Toxin VapC</fullName>
    </alternativeName>
</protein>
<dbReference type="STRING" id="1549858.MC45_17450"/>
<keyword evidence="2 8" id="KW-1277">Toxin-antitoxin system</keyword>
<evidence type="ECO:0000256" key="5">
    <source>
        <dbReference type="ARBA" id="ARBA00022801"/>
    </source>
</evidence>
<dbReference type="KEGG" id="stax:MC45_17450"/>
<dbReference type="AlphaFoldDB" id="A0A097EJU9"/>
<evidence type="ECO:0000256" key="8">
    <source>
        <dbReference type="HAMAP-Rule" id="MF_00265"/>
    </source>
</evidence>
<gene>
    <name evidence="8" type="primary">vapC</name>
    <name evidence="10" type="ORF">MC45_17450</name>
</gene>
<evidence type="ECO:0000313" key="10">
    <source>
        <dbReference type="EMBL" id="AIT07836.1"/>
    </source>
</evidence>
<keyword evidence="11" id="KW-1185">Reference proteome</keyword>
<sequence>MIVVDASALVAIALEEPDADRFLRAIASADEAIMPAPTALEVHLVLSRRVTPDDKRLAVPLFSHGIIRLVDWTEQHLVIACEAYTRFGGRPARLNFGDCMVYAIAKALDAPLLYKGEDFARTDIRSAL</sequence>
<keyword evidence="5 8" id="KW-0378">Hydrolase</keyword>
<dbReference type="EC" id="3.1.-.-" evidence="8"/>
<dbReference type="RefSeq" id="WP_038665914.1">
    <property type="nucleotide sequence ID" value="NZ_CP009571.1"/>
</dbReference>
<keyword evidence="8" id="KW-0800">Toxin</keyword>
<feature type="domain" description="PIN" evidence="9">
    <location>
        <begin position="2"/>
        <end position="123"/>
    </location>
</feature>
<accession>A0A097EJU9</accession>
<evidence type="ECO:0000313" key="11">
    <source>
        <dbReference type="Proteomes" id="UP000033200"/>
    </source>
</evidence>
<feature type="binding site" evidence="8">
    <location>
        <position position="5"/>
    </location>
    <ligand>
        <name>Mg(2+)</name>
        <dbReference type="ChEBI" id="CHEBI:18420"/>
    </ligand>
</feature>
<dbReference type="CDD" id="cd09871">
    <property type="entry name" value="PIN_MtVapC28-VapC30-like"/>
    <property type="match status" value="1"/>
</dbReference>
<dbReference type="GO" id="GO:0016787">
    <property type="term" value="F:hydrolase activity"/>
    <property type="evidence" value="ECO:0007669"/>
    <property type="project" value="UniProtKB-KW"/>
</dbReference>
<comment type="similarity">
    <text evidence="7 8">Belongs to the PINc/VapC protein family.</text>
</comment>
<dbReference type="eggNOG" id="COG3742">
    <property type="taxonomic scope" value="Bacteria"/>
</dbReference>
<feature type="binding site" evidence="8">
    <location>
        <position position="98"/>
    </location>
    <ligand>
        <name>Mg(2+)</name>
        <dbReference type="ChEBI" id="CHEBI:18420"/>
    </ligand>
</feature>
<proteinExistence type="inferred from homology"/>